<dbReference type="Proteomes" id="UP000263900">
    <property type="component" value="Chromosome"/>
</dbReference>
<dbReference type="Pfam" id="PF03929">
    <property type="entry name" value="PepSY_TM"/>
    <property type="match status" value="1"/>
</dbReference>
<dbReference type="OrthoDB" id="111691at2"/>
<feature type="transmembrane region" description="Helical" evidence="1">
    <location>
        <begin position="192"/>
        <end position="212"/>
    </location>
</feature>
<gene>
    <name evidence="2" type="ORF">D3H65_14945</name>
</gene>
<dbReference type="EMBL" id="CP032157">
    <property type="protein sequence ID" value="AXY75199.1"/>
    <property type="molecule type" value="Genomic_DNA"/>
</dbReference>
<protein>
    <submittedName>
        <fullName evidence="2">PepSY domain-containing protein</fullName>
    </submittedName>
</protein>
<evidence type="ECO:0000313" key="3">
    <source>
        <dbReference type="Proteomes" id="UP000263900"/>
    </source>
</evidence>
<organism evidence="2 3">
    <name type="scientific">Paraflavitalea soli</name>
    <dbReference type="NCBI Taxonomy" id="2315862"/>
    <lineage>
        <taxon>Bacteria</taxon>
        <taxon>Pseudomonadati</taxon>
        <taxon>Bacteroidota</taxon>
        <taxon>Chitinophagia</taxon>
        <taxon>Chitinophagales</taxon>
        <taxon>Chitinophagaceae</taxon>
        <taxon>Paraflavitalea</taxon>
    </lineage>
</organism>
<sequence>MSFKKIIGKVHLWLGLTSGLIVVIIALTGCLYAFQEEIQDMMQPFRYVKAENKSFIQPSRLKAIAEAALPGKHIHSVGYGSKTDAVKASFYAAEPGEYYYMVYINPYSGEVIKVLDMESGFFPWVLDGHFYLWLPPTIGQPVVATATLIFVVMMISGIILWWPKNKAARKQRFKVKWNARWRRVNYDLHNVFGFYITWVVIFIALTGLVWGFQWFAKAAYWGVGGEKTTEYIEPLSDTTQKAMYAQPVDVIWNRLQPEAANVATLEMHFPTSDSGAIEAALNADKKTYWQTDYRFYDQYTLKEIPVSHIWGRIDQAKTADKIFRMNYDIHTGAVLGLPGKFLAFFASLIAASLPVTGFIIWLGRRKKKIAHSPTTVPAESRVLSLK</sequence>
<evidence type="ECO:0000313" key="2">
    <source>
        <dbReference type="EMBL" id="AXY75199.1"/>
    </source>
</evidence>
<keyword evidence="1" id="KW-0812">Transmembrane</keyword>
<evidence type="ECO:0000256" key="1">
    <source>
        <dbReference type="SAM" id="Phobius"/>
    </source>
</evidence>
<dbReference type="InterPro" id="IPR005625">
    <property type="entry name" value="PepSY-ass_TM"/>
</dbReference>
<feature type="transmembrane region" description="Helical" evidence="1">
    <location>
        <begin position="12"/>
        <end position="34"/>
    </location>
</feature>
<dbReference type="KEGG" id="pseg:D3H65_14945"/>
<keyword evidence="1" id="KW-0472">Membrane</keyword>
<feature type="transmembrane region" description="Helical" evidence="1">
    <location>
        <begin position="341"/>
        <end position="362"/>
    </location>
</feature>
<name>A0A3B7MPE7_9BACT</name>
<feature type="transmembrane region" description="Helical" evidence="1">
    <location>
        <begin position="142"/>
        <end position="162"/>
    </location>
</feature>
<dbReference type="AlphaFoldDB" id="A0A3B7MPE7"/>
<accession>A0A3B7MPE7</accession>
<keyword evidence="1" id="KW-1133">Transmembrane helix</keyword>
<keyword evidence="3" id="KW-1185">Reference proteome</keyword>
<proteinExistence type="predicted"/>
<dbReference type="PANTHER" id="PTHR34219">
    <property type="entry name" value="IRON-REGULATED INNER MEMBRANE PROTEIN-RELATED"/>
    <property type="match status" value="1"/>
</dbReference>
<dbReference type="RefSeq" id="WP_119051080.1">
    <property type="nucleotide sequence ID" value="NZ_CP032157.1"/>
</dbReference>
<reference evidence="2 3" key="1">
    <citation type="submission" date="2018-09" db="EMBL/GenBank/DDBJ databases">
        <title>Genome sequencing of strain 6GH32-13.</title>
        <authorList>
            <person name="Weon H.-Y."/>
            <person name="Heo J."/>
            <person name="Kwon S.-W."/>
        </authorList>
    </citation>
    <scope>NUCLEOTIDE SEQUENCE [LARGE SCALE GENOMIC DNA]</scope>
    <source>
        <strain evidence="2 3">5GH32-13</strain>
    </source>
</reference>
<dbReference type="PANTHER" id="PTHR34219:SF3">
    <property type="entry name" value="BLL7967 PROTEIN"/>
    <property type="match status" value="1"/>
</dbReference>
<dbReference type="PROSITE" id="PS51257">
    <property type="entry name" value="PROKAR_LIPOPROTEIN"/>
    <property type="match status" value="1"/>
</dbReference>